<dbReference type="EMBL" id="GGEC01000302">
    <property type="protein sequence ID" value="MBW80785.1"/>
    <property type="molecule type" value="Transcribed_RNA"/>
</dbReference>
<reference evidence="1" key="1">
    <citation type="submission" date="2018-02" db="EMBL/GenBank/DDBJ databases">
        <title>Rhizophora mucronata_Transcriptome.</title>
        <authorList>
            <person name="Meera S.P."/>
            <person name="Sreeshan A."/>
            <person name="Augustine A."/>
        </authorList>
    </citation>
    <scope>NUCLEOTIDE SEQUENCE</scope>
    <source>
        <tissue evidence="1">Leaf</tissue>
    </source>
</reference>
<proteinExistence type="predicted"/>
<organism evidence="1">
    <name type="scientific">Rhizophora mucronata</name>
    <name type="common">Asiatic mangrove</name>
    <dbReference type="NCBI Taxonomy" id="61149"/>
    <lineage>
        <taxon>Eukaryota</taxon>
        <taxon>Viridiplantae</taxon>
        <taxon>Streptophyta</taxon>
        <taxon>Embryophyta</taxon>
        <taxon>Tracheophyta</taxon>
        <taxon>Spermatophyta</taxon>
        <taxon>Magnoliopsida</taxon>
        <taxon>eudicotyledons</taxon>
        <taxon>Gunneridae</taxon>
        <taxon>Pentapetalae</taxon>
        <taxon>rosids</taxon>
        <taxon>fabids</taxon>
        <taxon>Malpighiales</taxon>
        <taxon>Rhizophoraceae</taxon>
        <taxon>Rhizophora</taxon>
    </lineage>
</organism>
<protein>
    <submittedName>
        <fullName evidence="1">Uncharacterized protein</fullName>
    </submittedName>
</protein>
<dbReference type="AlphaFoldDB" id="A0A2P2IHT8"/>
<accession>A0A2P2IHT8</accession>
<evidence type="ECO:0000313" key="1">
    <source>
        <dbReference type="EMBL" id="MBW80785.1"/>
    </source>
</evidence>
<name>A0A2P2IHT8_RHIMU</name>
<sequence length="23" mass="2721">MLLDCEYGGVDDWWWLAVVASEY</sequence>